<evidence type="ECO:0000256" key="5">
    <source>
        <dbReference type="SAM" id="Phobius"/>
    </source>
</evidence>
<reference evidence="7" key="1">
    <citation type="submission" date="2021-01" db="EMBL/GenBank/DDBJ databases">
        <authorList>
            <person name="Corre E."/>
            <person name="Pelletier E."/>
            <person name="Niang G."/>
            <person name="Scheremetjew M."/>
            <person name="Finn R."/>
            <person name="Kale V."/>
            <person name="Holt S."/>
            <person name="Cochrane G."/>
            <person name="Meng A."/>
            <person name="Brown T."/>
            <person name="Cohen L."/>
        </authorList>
    </citation>
    <scope>NUCLEOTIDE SEQUENCE</scope>
    <source>
        <strain evidence="7">CCMP3276</strain>
    </source>
</reference>
<dbReference type="AlphaFoldDB" id="A0A7S0XN97"/>
<keyword evidence="5" id="KW-1133">Transmembrane helix</keyword>
<accession>A0A7S0XN97</accession>
<sequence length="666" mass="74641">MKDAGGDRHAGEDGNGEKTAGEQERGMRGVEEKKSGKSSTSRKMKRKVDRAASDELENGEGGDVVGESDVRDTRPRTKRDERGTAERRSTRRGSRTMAFLLVVLAALMLTGQVRSDVWRSIRSDGNLYFGGASSSRMRHTYMQHDGASGATVLSPVCLVPRGGRSRLRFRVVVPDDVPKTCATLNIHGPLAKIDTSTLLCDKYESAVLSSTALFGNVSSLWRRRANDAWATLETEPASKLKRMEDKGEVIWIEEDTLVMSLGATRREEPPHGVDRADRIQLYEQAAMISHIRNNPTMYRLPAGSPSGAIVMMRWQATVPSFSVSAAALARTNRTSAQIQNITNEDRFFRGFFAAALRPTAIDNTAPLDVAVGGIARVRADPDSAGFGVVLRELLSNHGMQKSTGGWRGRVCFRRAVLPSRLVERTMTYNNELWTIPSQSSSSESTWLEEAKTAQYFANTNQPPRDWVFFREQAFGMISVVPTVAVERKVVYMRRRGSREFRVKSEELLLTYLSGLAAKRAYDFEIVEFNRETFATIVRSVRSVAMLVGIHGHNLMPTYFMQPKTVVVEILPYRFTSKRYVEGVARRLKYVPIALSTGNDSSFRELEKFSGDRGRCMRESAECLERFRYDHSPLVLTSDDAEQVRSKLMRAFDYLRNTFFPDAVSDP</sequence>
<proteinExistence type="predicted"/>
<dbReference type="EMBL" id="HBFE01003076">
    <property type="protein sequence ID" value="CAD8725975.1"/>
    <property type="molecule type" value="Transcribed_RNA"/>
</dbReference>
<dbReference type="InterPro" id="IPR049625">
    <property type="entry name" value="Glyco_transf_61_cat"/>
</dbReference>
<evidence type="ECO:0000256" key="3">
    <source>
        <dbReference type="ARBA" id="ARBA00023180"/>
    </source>
</evidence>
<feature type="transmembrane region" description="Helical" evidence="5">
    <location>
        <begin position="96"/>
        <end position="113"/>
    </location>
</feature>
<evidence type="ECO:0000256" key="1">
    <source>
        <dbReference type="ARBA" id="ARBA00022676"/>
    </source>
</evidence>
<evidence type="ECO:0000256" key="4">
    <source>
        <dbReference type="SAM" id="MobiDB-lite"/>
    </source>
</evidence>
<dbReference type="GO" id="GO:0016757">
    <property type="term" value="F:glycosyltransferase activity"/>
    <property type="evidence" value="ECO:0007669"/>
    <property type="project" value="UniProtKB-KW"/>
</dbReference>
<gene>
    <name evidence="7" type="ORF">EMAD1354_LOCUS2055</name>
</gene>
<keyword evidence="2" id="KW-0808">Transferase</keyword>
<keyword evidence="1" id="KW-0328">Glycosyltransferase</keyword>
<organism evidence="7">
    <name type="scientific">Erythrolobus madagascarensis</name>
    <dbReference type="NCBI Taxonomy" id="708628"/>
    <lineage>
        <taxon>Eukaryota</taxon>
        <taxon>Rhodophyta</taxon>
        <taxon>Bangiophyceae</taxon>
        <taxon>Porphyridiales</taxon>
        <taxon>Porphyridiaceae</taxon>
        <taxon>Erythrolobus</taxon>
    </lineage>
</organism>
<name>A0A7S0XN97_9RHOD</name>
<feature type="compositionally biased region" description="Basic and acidic residues" evidence="4">
    <location>
        <begin position="1"/>
        <end position="35"/>
    </location>
</feature>
<keyword evidence="3" id="KW-0325">Glycoprotein</keyword>
<dbReference type="InterPro" id="IPR007657">
    <property type="entry name" value="Glycosyltransferase_61"/>
</dbReference>
<evidence type="ECO:0000313" key="7">
    <source>
        <dbReference type="EMBL" id="CAD8725975.1"/>
    </source>
</evidence>
<feature type="compositionally biased region" description="Basic and acidic residues" evidence="4">
    <location>
        <begin position="68"/>
        <end position="88"/>
    </location>
</feature>
<evidence type="ECO:0000256" key="2">
    <source>
        <dbReference type="ARBA" id="ARBA00022679"/>
    </source>
</evidence>
<evidence type="ECO:0000259" key="6">
    <source>
        <dbReference type="Pfam" id="PF04577"/>
    </source>
</evidence>
<dbReference type="Pfam" id="PF04577">
    <property type="entry name" value="Glyco_transf_61"/>
    <property type="match status" value="1"/>
</dbReference>
<keyword evidence="5" id="KW-0812">Transmembrane</keyword>
<feature type="region of interest" description="Disordered" evidence="4">
    <location>
        <begin position="1"/>
        <end position="92"/>
    </location>
</feature>
<protein>
    <recommendedName>
        <fullName evidence="6">Glycosyltransferase 61 catalytic domain-containing protein</fullName>
    </recommendedName>
</protein>
<keyword evidence="5" id="KW-0472">Membrane</keyword>
<dbReference type="PANTHER" id="PTHR20961">
    <property type="entry name" value="GLYCOSYLTRANSFERASE"/>
    <property type="match status" value="1"/>
</dbReference>
<feature type="domain" description="Glycosyltransferase 61 catalytic" evidence="6">
    <location>
        <begin position="463"/>
        <end position="567"/>
    </location>
</feature>